<organism evidence="3 4">
    <name type="scientific">Myxococcus llanfairpwllgwyngyllgogerychwyrndrobwllllantysiliogogogochensis</name>
    <dbReference type="NCBI Taxonomy" id="2590453"/>
    <lineage>
        <taxon>Bacteria</taxon>
        <taxon>Pseudomonadati</taxon>
        <taxon>Myxococcota</taxon>
        <taxon>Myxococcia</taxon>
        <taxon>Myxococcales</taxon>
        <taxon>Cystobacterineae</taxon>
        <taxon>Myxococcaceae</taxon>
        <taxon>Myxococcus</taxon>
    </lineage>
</organism>
<dbReference type="EMBL" id="VIFM01000310">
    <property type="protein sequence ID" value="TQF09774.1"/>
    <property type="molecule type" value="Genomic_DNA"/>
</dbReference>
<name>A0A540WMW5_9BACT</name>
<evidence type="ECO:0000313" key="4">
    <source>
        <dbReference type="Proteomes" id="UP000315369"/>
    </source>
</evidence>
<dbReference type="PROSITE" id="PS51257">
    <property type="entry name" value="PROKAR_LIPOPROTEIN"/>
    <property type="match status" value="1"/>
</dbReference>
<proteinExistence type="inferred from homology"/>
<dbReference type="SUPFAM" id="SSF56954">
    <property type="entry name" value="Outer membrane efflux proteins (OEP)"/>
    <property type="match status" value="1"/>
</dbReference>
<keyword evidence="4" id="KW-1185">Reference proteome</keyword>
<comment type="caution">
    <text evidence="3">The sequence shown here is derived from an EMBL/GenBank/DDBJ whole genome shotgun (WGS) entry which is preliminary data.</text>
</comment>
<feature type="compositionally biased region" description="Polar residues" evidence="2">
    <location>
        <begin position="486"/>
        <end position="500"/>
    </location>
</feature>
<evidence type="ECO:0000313" key="3">
    <source>
        <dbReference type="EMBL" id="TQF09774.1"/>
    </source>
</evidence>
<reference evidence="3 4" key="1">
    <citation type="submission" date="2019-06" db="EMBL/GenBank/DDBJ databases">
        <authorList>
            <person name="Livingstone P."/>
            <person name="Whitworth D."/>
        </authorList>
    </citation>
    <scope>NUCLEOTIDE SEQUENCE [LARGE SCALE GENOMIC DNA]</scope>
    <source>
        <strain evidence="3 4">AM401</strain>
    </source>
</reference>
<comment type="similarity">
    <text evidence="1">Belongs to the outer membrane factor (OMF) (TC 1.B.17) family.</text>
</comment>
<dbReference type="OrthoDB" id="237412at2"/>
<accession>A0A540WMW5</accession>
<feature type="compositionally biased region" description="Pro residues" evidence="2">
    <location>
        <begin position="458"/>
        <end position="476"/>
    </location>
</feature>
<protein>
    <submittedName>
        <fullName evidence="3">TolC family protein</fullName>
    </submittedName>
</protein>
<dbReference type="InterPro" id="IPR003423">
    <property type="entry name" value="OMP_efflux"/>
</dbReference>
<dbReference type="InterPro" id="IPR010131">
    <property type="entry name" value="MdtP/NodT-like"/>
</dbReference>
<gene>
    <name evidence="3" type="ORF">FJV41_42915</name>
</gene>
<feature type="region of interest" description="Disordered" evidence="2">
    <location>
        <begin position="447"/>
        <end position="508"/>
    </location>
</feature>
<evidence type="ECO:0000256" key="1">
    <source>
        <dbReference type="ARBA" id="ARBA00007613"/>
    </source>
</evidence>
<dbReference type="Pfam" id="PF02321">
    <property type="entry name" value="OEP"/>
    <property type="match status" value="1"/>
</dbReference>
<dbReference type="Proteomes" id="UP000315369">
    <property type="component" value="Unassembled WGS sequence"/>
</dbReference>
<dbReference type="AlphaFoldDB" id="A0A540WMW5"/>
<sequence length="508" mass="56001">MRLAVLAGAALMAGGCASIQKERGHAEVAALVEERLGRKTRWNQGTPEDAEVARHLDALLKEDLTSDHAVEVALLNNPALQGTYEELGVSQADMVQAGLLSNPTLDGSFGFPISGVGSKEYEVSLVQDFVNLFTLPLRKRVAREQFMADTLRVAHEALATAAEVRKAYSEVQALKQLVELRRMALQAAEAAADLAVRLRSAGNITELDLASEQAAAEEARLELSEGEVAWVEAREHLNRLMGLWGPRTQWTVSEKLPPLPEQEAPLEHLESLAIRQRLDIDAARKQAALLWNALELARSTRFFGRVEVGVHTHQDADGPRLFGPTLSLELPIFDQRQALIARLEAQHRQGERRLTELSVNTRSEVRAACARLLALRGVADRYRRVVLPLREKVVEQSQLQYNAMQIGLFQLLSAKREQVEAYRGYIEAVRDYWMARAELERLVGGRLREGRATSTPSPTQPVQPAPPAQPGPPIQPAQPSQPAQPGTHTGHGQDTANGTETPHENPHD</sequence>
<dbReference type="Gene3D" id="1.20.1600.10">
    <property type="entry name" value="Outer membrane efflux proteins (OEP)"/>
    <property type="match status" value="1"/>
</dbReference>
<dbReference type="PANTHER" id="PTHR30203:SF24">
    <property type="entry name" value="BLR4935 PROTEIN"/>
    <property type="match status" value="1"/>
</dbReference>
<evidence type="ECO:0000256" key="2">
    <source>
        <dbReference type="SAM" id="MobiDB-lite"/>
    </source>
</evidence>
<dbReference type="PANTHER" id="PTHR30203">
    <property type="entry name" value="OUTER MEMBRANE CATION EFFLUX PROTEIN"/>
    <property type="match status" value="1"/>
</dbReference>
<dbReference type="RefSeq" id="WP_141648410.1">
    <property type="nucleotide sequence ID" value="NZ_VIFM01000310.1"/>
</dbReference>
<dbReference type="GO" id="GO:0015562">
    <property type="term" value="F:efflux transmembrane transporter activity"/>
    <property type="evidence" value="ECO:0007669"/>
    <property type="project" value="InterPro"/>
</dbReference>